<organism evidence="2 3">
    <name type="scientific">Armillaria tabescens</name>
    <name type="common">Ringless honey mushroom</name>
    <name type="synonym">Agaricus tabescens</name>
    <dbReference type="NCBI Taxonomy" id="1929756"/>
    <lineage>
        <taxon>Eukaryota</taxon>
        <taxon>Fungi</taxon>
        <taxon>Dikarya</taxon>
        <taxon>Basidiomycota</taxon>
        <taxon>Agaricomycotina</taxon>
        <taxon>Agaricomycetes</taxon>
        <taxon>Agaricomycetidae</taxon>
        <taxon>Agaricales</taxon>
        <taxon>Marasmiineae</taxon>
        <taxon>Physalacriaceae</taxon>
        <taxon>Desarmillaria</taxon>
    </lineage>
</organism>
<proteinExistence type="predicted"/>
<feature type="compositionally biased region" description="Polar residues" evidence="1">
    <location>
        <begin position="340"/>
        <end position="354"/>
    </location>
</feature>
<dbReference type="Proteomes" id="UP001175211">
    <property type="component" value="Unassembled WGS sequence"/>
</dbReference>
<comment type="caution">
    <text evidence="2">The sequence shown here is derived from an EMBL/GenBank/DDBJ whole genome shotgun (WGS) entry which is preliminary data.</text>
</comment>
<sequence length="493" mass="54363">MPTRLFGIKDSPANACYPKMIGGFLDLGPNHCLDDCERVDEKEFPAATVVRRVLEIATKKREGQLDRWFCNHKIGRHKAKPSSLKLKLSQGRLPWAIHVYSRKYYNKRVMPHTIVEAKKRGLPPNDLRLIQEMTARIWKKETDEIKEEIAEDVEKEKESVVAWRNDTLDAPKLMDEEKTAIINSLPSEFKSIFEQLHKWIGWGVVIIAGGEDPRTGKVRTTGYNFGCELPDGKDFMKYFNEAAASGYIPGTTPGERQNFAEYYGVPFMYHMKNVVRNKASTVTQEEITAMIDSLDPESDAEMAGVSTPILSSSANTVSSQSDIADNMDTTPDPEPAPISPSLTSPSVSAPVTQEHNSLQSVLALSTALPAAQHVSSLDSSTPFPQTSFNVSTNISGGADEPPSFSGGMMYDDASYQNIFSWSNPVPTGSADDVVMAEPDLSSAISGLPGLYGISIDLPPSDSSFSATFDMKSWLEALLPEQNPSLRKHFLGRF</sequence>
<keyword evidence="3" id="KW-1185">Reference proteome</keyword>
<evidence type="ECO:0000313" key="2">
    <source>
        <dbReference type="EMBL" id="KAK0453021.1"/>
    </source>
</evidence>
<evidence type="ECO:0000256" key="1">
    <source>
        <dbReference type="SAM" id="MobiDB-lite"/>
    </source>
</evidence>
<dbReference type="AlphaFoldDB" id="A0AA39K1T4"/>
<reference evidence="2" key="1">
    <citation type="submission" date="2023-06" db="EMBL/GenBank/DDBJ databases">
        <authorList>
            <consortium name="Lawrence Berkeley National Laboratory"/>
            <person name="Ahrendt S."/>
            <person name="Sahu N."/>
            <person name="Indic B."/>
            <person name="Wong-Bajracharya J."/>
            <person name="Merenyi Z."/>
            <person name="Ke H.-M."/>
            <person name="Monk M."/>
            <person name="Kocsube S."/>
            <person name="Drula E."/>
            <person name="Lipzen A."/>
            <person name="Balint B."/>
            <person name="Henrissat B."/>
            <person name="Andreopoulos B."/>
            <person name="Martin F.M."/>
            <person name="Harder C.B."/>
            <person name="Rigling D."/>
            <person name="Ford K.L."/>
            <person name="Foster G.D."/>
            <person name="Pangilinan J."/>
            <person name="Papanicolaou A."/>
            <person name="Barry K."/>
            <person name="LaButti K."/>
            <person name="Viragh M."/>
            <person name="Koriabine M."/>
            <person name="Yan M."/>
            <person name="Riley R."/>
            <person name="Champramary S."/>
            <person name="Plett K.L."/>
            <person name="Tsai I.J."/>
            <person name="Slot J."/>
            <person name="Sipos G."/>
            <person name="Plett J."/>
            <person name="Nagy L.G."/>
            <person name="Grigoriev I.V."/>
        </authorList>
    </citation>
    <scope>NUCLEOTIDE SEQUENCE</scope>
    <source>
        <strain evidence="2">CCBAS 213</strain>
    </source>
</reference>
<name>A0AA39K1T4_ARMTA</name>
<gene>
    <name evidence="2" type="ORF">EV420DRAFT_1697889</name>
</gene>
<protein>
    <submittedName>
        <fullName evidence="2">Uncharacterized protein</fullName>
    </submittedName>
</protein>
<dbReference type="EMBL" id="JAUEPS010000029">
    <property type="protein sequence ID" value="KAK0453021.1"/>
    <property type="molecule type" value="Genomic_DNA"/>
</dbReference>
<feature type="region of interest" description="Disordered" evidence="1">
    <location>
        <begin position="309"/>
        <end position="354"/>
    </location>
</feature>
<dbReference type="GeneID" id="85362997"/>
<evidence type="ECO:0000313" key="3">
    <source>
        <dbReference type="Proteomes" id="UP001175211"/>
    </source>
</evidence>
<feature type="compositionally biased region" description="Polar residues" evidence="1">
    <location>
        <begin position="309"/>
        <end position="329"/>
    </location>
</feature>
<accession>A0AA39K1T4</accession>
<dbReference type="RefSeq" id="XP_060328357.1">
    <property type="nucleotide sequence ID" value="XM_060479449.1"/>
</dbReference>